<dbReference type="NCBIfam" id="TIGR03188">
    <property type="entry name" value="histidine_hisI"/>
    <property type="match status" value="1"/>
</dbReference>
<accession>A0A917AJF7</accession>
<evidence type="ECO:0000256" key="9">
    <source>
        <dbReference type="ARBA" id="ARBA00023102"/>
    </source>
</evidence>
<comment type="catalytic activity">
    <reaction evidence="1 10">
        <text>1-(5-phospho-beta-D-ribosyl)-ATP + H2O = 1-(5-phospho-beta-D-ribosyl)-5'-AMP + diphosphate + H(+)</text>
        <dbReference type="Rhea" id="RHEA:22828"/>
        <dbReference type="ChEBI" id="CHEBI:15377"/>
        <dbReference type="ChEBI" id="CHEBI:15378"/>
        <dbReference type="ChEBI" id="CHEBI:33019"/>
        <dbReference type="ChEBI" id="CHEBI:59457"/>
        <dbReference type="ChEBI" id="CHEBI:73183"/>
        <dbReference type="EC" id="3.6.1.31"/>
    </reaction>
</comment>
<evidence type="ECO:0000256" key="1">
    <source>
        <dbReference type="ARBA" id="ARBA00001460"/>
    </source>
</evidence>
<comment type="similarity">
    <text evidence="10">Belongs to the PRA-PH family.</text>
</comment>
<keyword evidence="5 10" id="KW-0028">Amino-acid biosynthesis</keyword>
<reference evidence="11" key="2">
    <citation type="submission" date="2020-09" db="EMBL/GenBank/DDBJ databases">
        <authorList>
            <person name="Sun Q."/>
            <person name="Zhou Y."/>
        </authorList>
    </citation>
    <scope>NUCLEOTIDE SEQUENCE</scope>
    <source>
        <strain evidence="11">CGMCC 1.12698</strain>
    </source>
</reference>
<keyword evidence="6 10" id="KW-0547">Nucleotide-binding</keyword>
<proteinExistence type="inferred from homology"/>
<dbReference type="HAMAP" id="MF_01020">
    <property type="entry name" value="HisE"/>
    <property type="match status" value="1"/>
</dbReference>
<dbReference type="CDD" id="cd11534">
    <property type="entry name" value="NTP-PPase_HisIE_like"/>
    <property type="match status" value="1"/>
</dbReference>
<dbReference type="RefSeq" id="WP_188386711.1">
    <property type="nucleotide sequence ID" value="NZ_BMFK01000001.1"/>
</dbReference>
<evidence type="ECO:0000256" key="7">
    <source>
        <dbReference type="ARBA" id="ARBA00022801"/>
    </source>
</evidence>
<keyword evidence="4 10" id="KW-0963">Cytoplasm</keyword>
<reference evidence="11" key="1">
    <citation type="journal article" date="2014" name="Int. J. Syst. Evol. Microbiol.">
        <title>Complete genome sequence of Corynebacterium casei LMG S-19264T (=DSM 44701T), isolated from a smear-ripened cheese.</title>
        <authorList>
            <consortium name="US DOE Joint Genome Institute (JGI-PGF)"/>
            <person name="Walter F."/>
            <person name="Albersmeier A."/>
            <person name="Kalinowski J."/>
            <person name="Ruckert C."/>
        </authorList>
    </citation>
    <scope>NUCLEOTIDE SEQUENCE</scope>
    <source>
        <strain evidence="11">CGMCC 1.12698</strain>
    </source>
</reference>
<comment type="caution">
    <text evidence="11">The sequence shown here is derived from an EMBL/GenBank/DDBJ whole genome shotgun (WGS) entry which is preliminary data.</text>
</comment>
<dbReference type="GO" id="GO:0005524">
    <property type="term" value="F:ATP binding"/>
    <property type="evidence" value="ECO:0007669"/>
    <property type="project" value="UniProtKB-KW"/>
</dbReference>
<keyword evidence="8 10" id="KW-0067">ATP-binding</keyword>
<dbReference type="Proteomes" id="UP000605259">
    <property type="component" value="Unassembled WGS sequence"/>
</dbReference>
<evidence type="ECO:0000256" key="2">
    <source>
        <dbReference type="ARBA" id="ARBA00004496"/>
    </source>
</evidence>
<dbReference type="SUPFAM" id="SSF101386">
    <property type="entry name" value="all-alpha NTP pyrophosphatases"/>
    <property type="match status" value="1"/>
</dbReference>
<dbReference type="PANTHER" id="PTHR42945:SF9">
    <property type="entry name" value="HISTIDINE BIOSYNTHESIS BIFUNCTIONAL PROTEIN HISIE"/>
    <property type="match status" value="1"/>
</dbReference>
<dbReference type="AlphaFoldDB" id="A0A917AJF7"/>
<dbReference type="InterPro" id="IPR008179">
    <property type="entry name" value="HisE"/>
</dbReference>
<keyword evidence="12" id="KW-1185">Reference proteome</keyword>
<organism evidence="11 12">
    <name type="scientific">Priestia taiwanensis</name>
    <dbReference type="NCBI Taxonomy" id="1347902"/>
    <lineage>
        <taxon>Bacteria</taxon>
        <taxon>Bacillati</taxon>
        <taxon>Bacillota</taxon>
        <taxon>Bacilli</taxon>
        <taxon>Bacillales</taxon>
        <taxon>Bacillaceae</taxon>
        <taxon>Priestia</taxon>
    </lineage>
</organism>
<dbReference type="Pfam" id="PF01503">
    <property type="entry name" value="PRA-PH"/>
    <property type="match status" value="1"/>
</dbReference>
<dbReference type="Gene3D" id="1.10.287.1080">
    <property type="entry name" value="MazG-like"/>
    <property type="match status" value="1"/>
</dbReference>
<protein>
    <recommendedName>
        <fullName evidence="10">Phosphoribosyl-ATP pyrophosphatase</fullName>
        <shortName evidence="10">PRA-PH</shortName>
        <ecNumber evidence="10">3.6.1.31</ecNumber>
    </recommendedName>
</protein>
<evidence type="ECO:0000256" key="5">
    <source>
        <dbReference type="ARBA" id="ARBA00022605"/>
    </source>
</evidence>
<dbReference type="PANTHER" id="PTHR42945">
    <property type="entry name" value="HISTIDINE BIOSYNTHESIS BIFUNCTIONAL PROTEIN"/>
    <property type="match status" value="1"/>
</dbReference>
<name>A0A917AJF7_9BACI</name>
<dbReference type="InterPro" id="IPR021130">
    <property type="entry name" value="PRib-ATP_PPHydrolase-like"/>
</dbReference>
<evidence type="ECO:0000256" key="10">
    <source>
        <dbReference type="HAMAP-Rule" id="MF_01020"/>
    </source>
</evidence>
<dbReference type="GO" id="GO:0004636">
    <property type="term" value="F:phosphoribosyl-ATP diphosphatase activity"/>
    <property type="evidence" value="ECO:0007669"/>
    <property type="project" value="UniProtKB-UniRule"/>
</dbReference>
<gene>
    <name evidence="10 11" type="primary">hisE</name>
    <name evidence="11" type="ORF">GCM10007140_03300</name>
</gene>
<evidence type="ECO:0000313" key="11">
    <source>
        <dbReference type="EMBL" id="GGE56345.1"/>
    </source>
</evidence>
<evidence type="ECO:0000313" key="12">
    <source>
        <dbReference type="Proteomes" id="UP000605259"/>
    </source>
</evidence>
<evidence type="ECO:0000256" key="4">
    <source>
        <dbReference type="ARBA" id="ARBA00022490"/>
    </source>
</evidence>
<keyword evidence="9 10" id="KW-0368">Histidine biosynthesis</keyword>
<comment type="subcellular location">
    <subcellularLocation>
        <location evidence="2 10">Cytoplasm</location>
    </subcellularLocation>
</comment>
<sequence>MIRELYEEICARKIDVKPESYTSYLFLKGEDKILKKIGEECTEIIVAAKNDDKEEIVKELADLAYHCLVLLAEKEIPIEAVLEELHARRGKISKIGERKVVDQL</sequence>
<comment type="pathway">
    <text evidence="3 10">Amino-acid biosynthesis; L-histidine biosynthesis; L-histidine from 5-phospho-alpha-D-ribose 1-diphosphate: step 2/9.</text>
</comment>
<dbReference type="GO" id="GO:0000105">
    <property type="term" value="P:L-histidine biosynthetic process"/>
    <property type="evidence" value="ECO:0007669"/>
    <property type="project" value="UniProtKB-UniRule"/>
</dbReference>
<dbReference type="GO" id="GO:0005737">
    <property type="term" value="C:cytoplasm"/>
    <property type="evidence" value="ECO:0007669"/>
    <property type="project" value="UniProtKB-SubCell"/>
</dbReference>
<evidence type="ECO:0000256" key="3">
    <source>
        <dbReference type="ARBA" id="ARBA00005204"/>
    </source>
</evidence>
<dbReference type="EC" id="3.6.1.31" evidence="10"/>
<dbReference type="EMBL" id="BMFK01000001">
    <property type="protein sequence ID" value="GGE56345.1"/>
    <property type="molecule type" value="Genomic_DNA"/>
</dbReference>
<evidence type="ECO:0000256" key="6">
    <source>
        <dbReference type="ARBA" id="ARBA00022741"/>
    </source>
</evidence>
<keyword evidence="7 10" id="KW-0378">Hydrolase</keyword>
<dbReference type="NCBIfam" id="NF001611">
    <property type="entry name" value="PRK00400.1-3"/>
    <property type="match status" value="1"/>
</dbReference>
<evidence type="ECO:0000256" key="8">
    <source>
        <dbReference type="ARBA" id="ARBA00022840"/>
    </source>
</evidence>